<reference evidence="1 2" key="1">
    <citation type="journal article" date="2019" name="Sci. Rep.">
        <title>Orb-weaving spider Araneus ventricosus genome elucidates the spidroin gene catalogue.</title>
        <authorList>
            <person name="Kono N."/>
            <person name="Nakamura H."/>
            <person name="Ohtoshi R."/>
            <person name="Moran D.A.P."/>
            <person name="Shinohara A."/>
            <person name="Yoshida Y."/>
            <person name="Fujiwara M."/>
            <person name="Mori M."/>
            <person name="Tomita M."/>
            <person name="Arakawa K."/>
        </authorList>
    </citation>
    <scope>NUCLEOTIDE SEQUENCE [LARGE SCALE GENOMIC DNA]</scope>
</reference>
<dbReference type="EMBL" id="BGPR01000471">
    <property type="protein sequence ID" value="GBM21978.1"/>
    <property type="molecule type" value="Genomic_DNA"/>
</dbReference>
<keyword evidence="2" id="KW-1185">Reference proteome</keyword>
<protein>
    <submittedName>
        <fullName evidence="1">Uncharacterized protein</fullName>
    </submittedName>
</protein>
<dbReference type="AlphaFoldDB" id="A0A4Y2E1R0"/>
<sequence>MERIHEEMVSRISGEIKRDLLDKVCARNKQDNNQLIEEICGSTTTINSNSYIQVELRTNGIIRNPGKNPDNVLLIPKRSGIDAEYVILIRPKVHARQDYNVNKDLITKTLERKNSAARIRAINKINKGGVKIAVADENEVQAIKLSLESDNEISENFELYIPRRRIPQVIVYNIDKDIENEKDILDGILIKNIFLADKNNEPLVNVNFKIPARNPNFNHWVLSVSPPSSLL</sequence>
<evidence type="ECO:0000313" key="1">
    <source>
        <dbReference type="EMBL" id="GBM21978.1"/>
    </source>
</evidence>
<gene>
    <name evidence="1" type="ORF">AVEN_263833_1</name>
</gene>
<dbReference type="Proteomes" id="UP000499080">
    <property type="component" value="Unassembled WGS sequence"/>
</dbReference>
<accession>A0A4Y2E1R0</accession>
<evidence type="ECO:0000313" key="2">
    <source>
        <dbReference type="Proteomes" id="UP000499080"/>
    </source>
</evidence>
<comment type="caution">
    <text evidence="1">The sequence shown here is derived from an EMBL/GenBank/DDBJ whole genome shotgun (WGS) entry which is preliminary data.</text>
</comment>
<proteinExistence type="predicted"/>
<organism evidence="1 2">
    <name type="scientific">Araneus ventricosus</name>
    <name type="common">Orbweaver spider</name>
    <name type="synonym">Epeira ventricosa</name>
    <dbReference type="NCBI Taxonomy" id="182803"/>
    <lineage>
        <taxon>Eukaryota</taxon>
        <taxon>Metazoa</taxon>
        <taxon>Ecdysozoa</taxon>
        <taxon>Arthropoda</taxon>
        <taxon>Chelicerata</taxon>
        <taxon>Arachnida</taxon>
        <taxon>Araneae</taxon>
        <taxon>Araneomorphae</taxon>
        <taxon>Entelegynae</taxon>
        <taxon>Araneoidea</taxon>
        <taxon>Araneidae</taxon>
        <taxon>Araneus</taxon>
    </lineage>
</organism>
<name>A0A4Y2E1R0_ARAVE</name>